<dbReference type="SUPFAM" id="SSF53474">
    <property type="entry name" value="alpha/beta-Hydrolases"/>
    <property type="match status" value="1"/>
</dbReference>
<dbReference type="Proteomes" id="UP001501752">
    <property type="component" value="Unassembled WGS sequence"/>
</dbReference>
<organism evidence="2 3">
    <name type="scientific">Kitasatospora terrestris</name>
    <dbReference type="NCBI Taxonomy" id="258051"/>
    <lineage>
        <taxon>Bacteria</taxon>
        <taxon>Bacillati</taxon>
        <taxon>Actinomycetota</taxon>
        <taxon>Actinomycetes</taxon>
        <taxon>Kitasatosporales</taxon>
        <taxon>Streptomycetaceae</taxon>
        <taxon>Kitasatospora</taxon>
    </lineage>
</organism>
<dbReference type="InterPro" id="IPR001375">
    <property type="entry name" value="Peptidase_S9_cat"/>
</dbReference>
<feature type="domain" description="Peptidase S9 prolyl oligopeptidase catalytic" evidence="1">
    <location>
        <begin position="199"/>
        <end position="353"/>
    </location>
</feature>
<evidence type="ECO:0000313" key="2">
    <source>
        <dbReference type="EMBL" id="GAA4868708.1"/>
    </source>
</evidence>
<dbReference type="EMBL" id="BAABIS010000001">
    <property type="protein sequence ID" value="GAA4868708.1"/>
    <property type="molecule type" value="Genomic_DNA"/>
</dbReference>
<dbReference type="PANTHER" id="PTHR12277:SF79">
    <property type="entry name" value="XAA-PRO DIPEPTIDYL-PEPTIDASE-RELATED"/>
    <property type="match status" value="1"/>
</dbReference>
<proteinExistence type="predicted"/>
<keyword evidence="2" id="KW-0378">Hydrolase</keyword>
<reference evidence="3" key="1">
    <citation type="journal article" date="2019" name="Int. J. Syst. Evol. Microbiol.">
        <title>The Global Catalogue of Microorganisms (GCM) 10K type strain sequencing project: providing services to taxonomists for standard genome sequencing and annotation.</title>
        <authorList>
            <consortium name="The Broad Institute Genomics Platform"/>
            <consortium name="The Broad Institute Genome Sequencing Center for Infectious Disease"/>
            <person name="Wu L."/>
            <person name="Ma J."/>
        </authorList>
    </citation>
    <scope>NUCLEOTIDE SEQUENCE [LARGE SCALE GENOMIC DNA]</scope>
    <source>
        <strain evidence="3">JCM 13006</strain>
    </source>
</reference>
<protein>
    <submittedName>
        <fullName evidence="2">Alpha/beta fold hydrolase</fullName>
    </submittedName>
</protein>
<evidence type="ECO:0000313" key="3">
    <source>
        <dbReference type="Proteomes" id="UP001501752"/>
    </source>
</evidence>
<dbReference type="InterPro" id="IPR029058">
    <property type="entry name" value="AB_hydrolase_fold"/>
</dbReference>
<comment type="caution">
    <text evidence="2">The sequence shown here is derived from an EMBL/GenBank/DDBJ whole genome shotgun (WGS) entry which is preliminary data.</text>
</comment>
<dbReference type="RefSeq" id="WP_345699486.1">
    <property type="nucleotide sequence ID" value="NZ_BAABIS010000001.1"/>
</dbReference>
<sequence length="371" mass="38917">MRWGTAAVVAAAAVGTGAAVLLLGRKVSDRVVRPAPAGPTGPAVLRVHDLGAGRVTITRSPESVRPGHYALEWADGGHAVVGEILSTDAQSVSRRLERADRGTLAVGTEVHLTPRVHLGDPRTALGLDFTDTAVTGELGPMPAWHTAGIRGTWVVLVHGPGADRSQALPVLPLLHGLRLPTLTVTHRGDAGAPPSPDGMSHFGESEWRDVESAVRYALDRGAGRVVLYGWSLGATMALQTAARSAWADRIGGLVLDSPVLDWDASVRREAVRAGIPAALAELGALAARGRTGVDLAGFARLAAGGDLHAPTLLLHSPSDSIAPFAAARRLAARREDLVSLQPVPDGEHSALWNADPERYTEALRRFLTPLL</sequence>
<keyword evidence="3" id="KW-1185">Reference proteome</keyword>
<gene>
    <name evidence="2" type="ORF">GCM10023235_54230</name>
</gene>
<accession>A0ABP9E460</accession>
<dbReference type="GO" id="GO:0016787">
    <property type="term" value="F:hydrolase activity"/>
    <property type="evidence" value="ECO:0007669"/>
    <property type="project" value="UniProtKB-KW"/>
</dbReference>
<evidence type="ECO:0000259" key="1">
    <source>
        <dbReference type="Pfam" id="PF00326"/>
    </source>
</evidence>
<dbReference type="PANTHER" id="PTHR12277">
    <property type="entry name" value="ALPHA/BETA HYDROLASE DOMAIN-CONTAINING PROTEIN"/>
    <property type="match status" value="1"/>
</dbReference>
<dbReference type="Gene3D" id="3.40.50.1820">
    <property type="entry name" value="alpha/beta hydrolase"/>
    <property type="match status" value="1"/>
</dbReference>
<dbReference type="Pfam" id="PF00326">
    <property type="entry name" value="Peptidase_S9"/>
    <property type="match status" value="1"/>
</dbReference>
<name>A0ABP9E460_9ACTN</name>